<dbReference type="SUPFAM" id="SSF57701">
    <property type="entry name" value="Zn2/Cys6 DNA-binding domain"/>
    <property type="match status" value="1"/>
</dbReference>
<reference evidence="5" key="2">
    <citation type="submission" date="2019-10" db="EMBL/GenBank/DDBJ databases">
        <authorList>
            <consortium name="NCBI Genome Project"/>
        </authorList>
    </citation>
    <scope>NUCLEOTIDE SEQUENCE</scope>
    <source>
        <strain evidence="5">NI907</strain>
    </source>
</reference>
<reference evidence="5" key="3">
    <citation type="submission" date="2025-08" db="UniProtKB">
        <authorList>
            <consortium name="RefSeq"/>
        </authorList>
    </citation>
    <scope>IDENTIFICATION</scope>
    <source>
        <strain evidence="5">NI907</strain>
    </source>
</reference>
<evidence type="ECO:0000259" key="3">
    <source>
        <dbReference type="PROSITE" id="PS50048"/>
    </source>
</evidence>
<evidence type="ECO:0000313" key="5">
    <source>
        <dbReference type="RefSeq" id="XP_030981537.1"/>
    </source>
</evidence>
<dbReference type="InterPro" id="IPR036864">
    <property type="entry name" value="Zn2-C6_fun-type_DNA-bd_sf"/>
</dbReference>
<feature type="compositionally biased region" description="Low complexity" evidence="2">
    <location>
        <begin position="53"/>
        <end position="85"/>
    </location>
</feature>
<dbReference type="SMART" id="SM00066">
    <property type="entry name" value="GAL4"/>
    <property type="match status" value="1"/>
</dbReference>
<organism evidence="4 5">
    <name type="scientific">Pyricularia grisea</name>
    <name type="common">Crabgrass-specific blast fungus</name>
    <name type="synonym">Magnaporthe grisea</name>
    <dbReference type="NCBI Taxonomy" id="148305"/>
    <lineage>
        <taxon>Eukaryota</taxon>
        <taxon>Fungi</taxon>
        <taxon>Dikarya</taxon>
        <taxon>Ascomycota</taxon>
        <taxon>Pezizomycotina</taxon>
        <taxon>Sordariomycetes</taxon>
        <taxon>Sordariomycetidae</taxon>
        <taxon>Magnaporthales</taxon>
        <taxon>Pyriculariaceae</taxon>
        <taxon>Pyricularia</taxon>
    </lineage>
</organism>
<keyword evidence="1" id="KW-0539">Nucleus</keyword>
<reference evidence="5" key="1">
    <citation type="journal article" date="2019" name="Mol. Biol. Evol.">
        <title>Blast fungal genomes show frequent chromosomal changes, gene gains and losses, and effector gene turnover.</title>
        <authorList>
            <person name="Gomez Luciano L.B."/>
            <person name="Jason Tsai I."/>
            <person name="Chuma I."/>
            <person name="Tosa Y."/>
            <person name="Chen Y.H."/>
            <person name="Li J.Y."/>
            <person name="Li M.Y."/>
            <person name="Jade Lu M.Y."/>
            <person name="Nakayashiki H."/>
            <person name="Li W.H."/>
        </authorList>
    </citation>
    <scope>NUCLEOTIDE SEQUENCE</scope>
    <source>
        <strain evidence="5">NI907</strain>
    </source>
</reference>
<protein>
    <recommendedName>
        <fullName evidence="3">Zn(2)-C6 fungal-type domain-containing protein</fullName>
    </recommendedName>
</protein>
<accession>A0A6P8B2X4</accession>
<evidence type="ECO:0000313" key="4">
    <source>
        <dbReference type="Proteomes" id="UP000515153"/>
    </source>
</evidence>
<dbReference type="GeneID" id="41961688"/>
<dbReference type="AlphaFoldDB" id="A0A6P8B2X4"/>
<sequence>MAESLNSCDQCSRRKIRCSRIIPTCEQCLKVNRQCTYSLNRPVGRPRHHRSISASKKSTKASTAAPQRSELIPILPLGMPPGSGLYKENGQSREQNCYSPEAPTESNDMNNNVTDLDLLPPIFDDVQHLEQNPDHKSSDTYTSMLSPYEALDFFSSVSNTVSQNVTPPSSIFKVSTDSQVPGLGCEIGPQTHNFTRYRSPSPESPPASCECLDRVTSCVCEQLRLGSRYRTKDSASWNACVAKCLSAVRESNRVLCIMLTCDQPHRDADMAVAMSLFLYIKDLLLNEFKFDGDEQDLTCERPALADELRRMRIAFLKVVNMWDLSLPLAHLFRGEGEIEVCLRRQLQLLREQIQAVIPSG</sequence>
<dbReference type="PROSITE" id="PS00463">
    <property type="entry name" value="ZN2_CY6_FUNGAL_1"/>
    <property type="match status" value="1"/>
</dbReference>
<feature type="compositionally biased region" description="Polar residues" evidence="2">
    <location>
        <begin position="92"/>
        <end position="110"/>
    </location>
</feature>
<gene>
    <name evidence="5" type="ORF">PgNI_06759</name>
</gene>
<dbReference type="GO" id="GO:0000981">
    <property type="term" value="F:DNA-binding transcription factor activity, RNA polymerase II-specific"/>
    <property type="evidence" value="ECO:0007669"/>
    <property type="project" value="InterPro"/>
</dbReference>
<dbReference type="PROSITE" id="PS50048">
    <property type="entry name" value="ZN2_CY6_FUNGAL_2"/>
    <property type="match status" value="1"/>
</dbReference>
<dbReference type="RefSeq" id="XP_030981537.1">
    <property type="nucleotide sequence ID" value="XM_031126779.1"/>
</dbReference>
<dbReference type="InterPro" id="IPR001138">
    <property type="entry name" value="Zn2Cys6_DnaBD"/>
</dbReference>
<keyword evidence="4" id="KW-1185">Reference proteome</keyword>
<dbReference type="KEGG" id="pgri:PgNI_06759"/>
<feature type="domain" description="Zn(2)-C6 fungal-type" evidence="3">
    <location>
        <begin position="7"/>
        <end position="37"/>
    </location>
</feature>
<dbReference type="CDD" id="cd00067">
    <property type="entry name" value="GAL4"/>
    <property type="match status" value="1"/>
</dbReference>
<evidence type="ECO:0000256" key="1">
    <source>
        <dbReference type="ARBA" id="ARBA00023242"/>
    </source>
</evidence>
<proteinExistence type="predicted"/>
<dbReference type="GO" id="GO:0008270">
    <property type="term" value="F:zinc ion binding"/>
    <property type="evidence" value="ECO:0007669"/>
    <property type="project" value="InterPro"/>
</dbReference>
<name>A0A6P8B2X4_PYRGI</name>
<dbReference type="Proteomes" id="UP000515153">
    <property type="component" value="Unplaced"/>
</dbReference>
<dbReference type="Pfam" id="PF00172">
    <property type="entry name" value="Zn_clus"/>
    <property type="match status" value="1"/>
</dbReference>
<evidence type="ECO:0000256" key="2">
    <source>
        <dbReference type="SAM" id="MobiDB-lite"/>
    </source>
</evidence>
<dbReference type="Gene3D" id="4.10.240.10">
    <property type="entry name" value="Zn(2)-C6 fungal-type DNA-binding domain"/>
    <property type="match status" value="1"/>
</dbReference>
<feature type="region of interest" description="Disordered" evidence="2">
    <location>
        <begin position="41"/>
        <end position="110"/>
    </location>
</feature>